<evidence type="ECO:0000256" key="1">
    <source>
        <dbReference type="SAM" id="Phobius"/>
    </source>
</evidence>
<evidence type="ECO:0000313" key="3">
    <source>
        <dbReference type="Proteomes" id="UP001139447"/>
    </source>
</evidence>
<dbReference type="EMBL" id="JALGBI010000002">
    <property type="protein sequence ID" value="MCJ0764941.1"/>
    <property type="molecule type" value="Genomic_DNA"/>
</dbReference>
<dbReference type="Gene3D" id="3.30.700.10">
    <property type="entry name" value="Glycoprotein, Type 4 Pilin"/>
    <property type="match status" value="1"/>
</dbReference>
<keyword evidence="1" id="KW-0472">Membrane</keyword>
<organism evidence="2 3">
    <name type="scientific">Variovorax terrae</name>
    <dbReference type="NCBI Taxonomy" id="2923278"/>
    <lineage>
        <taxon>Bacteria</taxon>
        <taxon>Pseudomonadati</taxon>
        <taxon>Pseudomonadota</taxon>
        <taxon>Betaproteobacteria</taxon>
        <taxon>Burkholderiales</taxon>
        <taxon>Comamonadaceae</taxon>
        <taxon>Variovorax</taxon>
    </lineage>
</organism>
<name>A0A9X1VW80_9BURK</name>
<proteinExistence type="predicted"/>
<evidence type="ECO:0000313" key="2">
    <source>
        <dbReference type="EMBL" id="MCJ0764941.1"/>
    </source>
</evidence>
<keyword evidence="1" id="KW-0812">Transmembrane</keyword>
<sequence length="135" mass="14263">MGGFTLLELLVVVSIIAVATAGVSFALRDSSQTQLERDAQRLAALLESARAQSRATGVPVRWRATAQGFRFEGLPAQALPERWLGADTLVNGSATLQLGPEPIIGRQEVVLGSQAQGGRTLRVATDGLRPFAVTP</sequence>
<dbReference type="Pfam" id="PF07963">
    <property type="entry name" value="N_methyl"/>
    <property type="match status" value="1"/>
</dbReference>
<dbReference type="PROSITE" id="PS00409">
    <property type="entry name" value="PROKAR_NTER_METHYL"/>
    <property type="match status" value="1"/>
</dbReference>
<dbReference type="NCBIfam" id="TIGR02532">
    <property type="entry name" value="IV_pilin_GFxxxE"/>
    <property type="match status" value="1"/>
</dbReference>
<dbReference type="InterPro" id="IPR045584">
    <property type="entry name" value="Pilin-like"/>
</dbReference>
<keyword evidence="1" id="KW-1133">Transmembrane helix</keyword>
<accession>A0A9X1VW80</accession>
<dbReference type="SUPFAM" id="SSF54523">
    <property type="entry name" value="Pili subunits"/>
    <property type="match status" value="1"/>
</dbReference>
<gene>
    <name evidence="2" type="ORF">MMF98_17135</name>
</gene>
<feature type="transmembrane region" description="Helical" evidence="1">
    <location>
        <begin position="6"/>
        <end position="27"/>
    </location>
</feature>
<keyword evidence="3" id="KW-1185">Reference proteome</keyword>
<comment type="caution">
    <text evidence="2">The sequence shown here is derived from an EMBL/GenBank/DDBJ whole genome shotgun (WGS) entry which is preliminary data.</text>
</comment>
<reference evidence="2" key="1">
    <citation type="submission" date="2022-03" db="EMBL/GenBank/DDBJ databases">
        <authorList>
            <person name="Woo C.Y."/>
        </authorList>
    </citation>
    <scope>NUCLEOTIDE SEQUENCE</scope>
    <source>
        <strain evidence="2">CYS-02</strain>
    </source>
</reference>
<dbReference type="AlphaFoldDB" id="A0A9X1VW80"/>
<dbReference type="InterPro" id="IPR012902">
    <property type="entry name" value="N_methyl_site"/>
</dbReference>
<dbReference type="Proteomes" id="UP001139447">
    <property type="component" value="Unassembled WGS sequence"/>
</dbReference>
<protein>
    <submittedName>
        <fullName evidence="2">Prepilin-type N-terminal cleavage/methylation domain-containing protein</fullName>
    </submittedName>
</protein>